<evidence type="ECO:0000256" key="3">
    <source>
        <dbReference type="ARBA" id="ARBA00009677"/>
    </source>
</evidence>
<evidence type="ECO:0000256" key="6">
    <source>
        <dbReference type="ARBA" id="ARBA00023143"/>
    </source>
</evidence>
<comment type="similarity">
    <text evidence="3">Belongs to the flagella basal body rod proteins family.</text>
</comment>
<dbReference type="KEGG" id="elux:BTN50_0297"/>
<protein>
    <recommendedName>
        <fullName evidence="4">Flagellar hook-associated protein 1</fullName>
    </recommendedName>
</protein>
<dbReference type="PANTHER" id="PTHR30033:SF1">
    <property type="entry name" value="FLAGELLAR HOOK-ASSOCIATED PROTEIN 1"/>
    <property type="match status" value="1"/>
</dbReference>
<accession>A0A291B755</accession>
<evidence type="ECO:0000259" key="9">
    <source>
        <dbReference type="Pfam" id="PF22638"/>
    </source>
</evidence>
<dbReference type="InterPro" id="IPR053927">
    <property type="entry name" value="FlgK_helical"/>
</dbReference>
<gene>
    <name evidence="10" type="ORF">BTN50_0297</name>
</gene>
<dbReference type="EMBL" id="CP020660">
    <property type="protein sequence ID" value="ATF08834.1"/>
    <property type="molecule type" value="Genomic_DNA"/>
</dbReference>
<dbReference type="GO" id="GO:0044780">
    <property type="term" value="P:bacterial-type flagellum assembly"/>
    <property type="evidence" value="ECO:0007669"/>
    <property type="project" value="InterPro"/>
</dbReference>
<dbReference type="GO" id="GO:0005576">
    <property type="term" value="C:extracellular region"/>
    <property type="evidence" value="ECO:0007669"/>
    <property type="project" value="UniProtKB-SubCell"/>
</dbReference>
<evidence type="ECO:0000259" key="7">
    <source>
        <dbReference type="Pfam" id="PF06429"/>
    </source>
</evidence>
<comment type="subcellular location">
    <subcellularLocation>
        <location evidence="1">Bacterial flagellum</location>
    </subcellularLocation>
    <subcellularLocation>
        <location evidence="2">Secreted</location>
    </subcellularLocation>
</comment>
<dbReference type="Pfam" id="PF21158">
    <property type="entry name" value="flgK_1st_1"/>
    <property type="match status" value="1"/>
</dbReference>
<keyword evidence="10" id="KW-0282">Flagellum</keyword>
<keyword evidence="5" id="KW-0964">Secreted</keyword>
<dbReference type="AlphaFoldDB" id="A0A291B755"/>
<dbReference type="PANTHER" id="PTHR30033">
    <property type="entry name" value="FLAGELLAR HOOK-ASSOCIATED PROTEIN 1"/>
    <property type="match status" value="1"/>
</dbReference>
<evidence type="ECO:0000256" key="5">
    <source>
        <dbReference type="ARBA" id="ARBA00022525"/>
    </source>
</evidence>
<dbReference type="SUPFAM" id="SSF64518">
    <property type="entry name" value="Phase 1 flagellin"/>
    <property type="match status" value="1"/>
</dbReference>
<keyword evidence="11" id="KW-1185">Reference proteome</keyword>
<feature type="domain" description="Flagellar hook-associated protein FlgK helical" evidence="9">
    <location>
        <begin position="90"/>
        <end position="319"/>
    </location>
</feature>
<dbReference type="InterPro" id="IPR002371">
    <property type="entry name" value="FlgK"/>
</dbReference>
<dbReference type="GO" id="GO:0005198">
    <property type="term" value="F:structural molecule activity"/>
    <property type="evidence" value="ECO:0007669"/>
    <property type="project" value="InterPro"/>
</dbReference>
<evidence type="ECO:0000259" key="8">
    <source>
        <dbReference type="Pfam" id="PF21158"/>
    </source>
</evidence>
<organism evidence="10 11">
    <name type="scientific">Candidatus Enterovibrio altilux</name>
    <dbReference type="NCBI Taxonomy" id="1927128"/>
    <lineage>
        <taxon>Bacteria</taxon>
        <taxon>Pseudomonadati</taxon>
        <taxon>Pseudomonadota</taxon>
        <taxon>Gammaproteobacteria</taxon>
        <taxon>Vibrionales</taxon>
        <taxon>Vibrionaceae</taxon>
        <taxon>Enterovibrio</taxon>
    </lineage>
</organism>
<evidence type="ECO:0000256" key="2">
    <source>
        <dbReference type="ARBA" id="ARBA00004613"/>
    </source>
</evidence>
<dbReference type="InterPro" id="IPR049119">
    <property type="entry name" value="FlgK_D2-like"/>
</dbReference>
<evidence type="ECO:0000313" key="10">
    <source>
        <dbReference type="EMBL" id="ATF08834.1"/>
    </source>
</evidence>
<dbReference type="PRINTS" id="PR01005">
    <property type="entry name" value="FLGHOOKAP1"/>
</dbReference>
<dbReference type="GO" id="GO:0009424">
    <property type="term" value="C:bacterial-type flagellum hook"/>
    <property type="evidence" value="ECO:0007669"/>
    <property type="project" value="InterPro"/>
</dbReference>
<dbReference type="Pfam" id="PF06429">
    <property type="entry name" value="Flg_bbr_C"/>
    <property type="match status" value="1"/>
</dbReference>
<keyword evidence="10" id="KW-0966">Cell projection</keyword>
<feature type="domain" description="Flagellar basal-body/hook protein C-terminal" evidence="7">
    <location>
        <begin position="580"/>
        <end position="619"/>
    </location>
</feature>
<proteinExistence type="inferred from homology"/>
<dbReference type="InterPro" id="IPR010930">
    <property type="entry name" value="Flg_bb/hook_C_dom"/>
</dbReference>
<dbReference type="NCBIfam" id="TIGR02492">
    <property type="entry name" value="flgK_ends"/>
    <property type="match status" value="1"/>
</dbReference>
<keyword evidence="10" id="KW-0969">Cilium</keyword>
<reference evidence="11" key="1">
    <citation type="submission" date="2017-04" db="EMBL/GenBank/DDBJ databases">
        <title>Genome evolution of the luminous symbionts of deep sea anglerfish.</title>
        <authorList>
            <person name="Hendry T.A."/>
        </authorList>
    </citation>
    <scope>NUCLEOTIDE SEQUENCE [LARGE SCALE GENOMIC DNA]</scope>
</reference>
<evidence type="ECO:0000313" key="11">
    <source>
        <dbReference type="Proteomes" id="UP000218160"/>
    </source>
</evidence>
<keyword evidence="6" id="KW-0975">Bacterial flagellum</keyword>
<dbReference type="Proteomes" id="UP000218160">
    <property type="component" value="Chromosome 1"/>
</dbReference>
<sequence>MLALGSQGVLTAQQQLNTTGHNISNVNTKGYSRQFIEQRSNDSAYGSSANQWGQGVYAASVRRNYDKFIANEFSITNSSLSHATTRNSQLTMLDNIMSHSTKKISGNMNEFYSAIQGLADSPNDIGARKMVLEKLRMVAAGLNNMHTILQSQEKDISIEIDATLTKMNDIGLAIVNIHKAIIKNQATNNDLLDRHQRLINELSEFTKVSVNQCDDDLYNVIIGSGHTLVSRLNHSKLRTVPGILDHQKRRLALVEGKTFKPIDYNDISGKLGAIFEYRDKSLLQAHDELGRLAAGFALSLNEMQAQGFDLNGTVGEDIFTDFNGDNISRERVLKSPTSTADIKITISDLLGLKIGDYQLKFDGSQYMMVDPEKNVVNVIPMGTPASFEFDGLTVQMDSGLAAGERVIIRPIRHAAGQIGVTMEDPAKIAAQSYVSSNSNIMGQGDVKVITQGAQKEFQVAISSDASQFTVLDMQNNILVALQTYPPVSAVNVNGTVFELSKGAAPEDLFAISLLPANGENGNLIRMQKLQTQKLMDNGRSSFIDVYEGLNTNIGVQKASFARLEDVSRIEHDAAAGRIAEISGVNLDEEAANMMKFQQAYMASSRIMTAANETFQALLSATR</sequence>
<name>A0A291B755_9GAMM</name>
<feature type="domain" description="Flagellar hook-associated protein 1 D2-like" evidence="8">
    <location>
        <begin position="337"/>
        <end position="410"/>
    </location>
</feature>
<evidence type="ECO:0000256" key="1">
    <source>
        <dbReference type="ARBA" id="ARBA00004365"/>
    </source>
</evidence>
<evidence type="ECO:0000256" key="4">
    <source>
        <dbReference type="ARBA" id="ARBA00016244"/>
    </source>
</evidence>
<dbReference type="Pfam" id="PF22638">
    <property type="entry name" value="FlgK_D1"/>
    <property type="match status" value="1"/>
</dbReference>